<dbReference type="PATRIC" id="fig|159743.3.peg.2364"/>
<organism evidence="1 2">
    <name type="scientific">Paenibacillus terrae</name>
    <dbReference type="NCBI Taxonomy" id="159743"/>
    <lineage>
        <taxon>Bacteria</taxon>
        <taxon>Bacillati</taxon>
        <taxon>Bacillota</taxon>
        <taxon>Bacilli</taxon>
        <taxon>Bacillales</taxon>
        <taxon>Paenibacillaceae</taxon>
        <taxon>Paenibacillus</taxon>
    </lineage>
</organism>
<dbReference type="RefSeq" id="WP_044646101.1">
    <property type="nucleotide sequence ID" value="NZ_JTHP01000017.1"/>
</dbReference>
<dbReference type="EMBL" id="JTHP01000017">
    <property type="protein sequence ID" value="KJD45624.1"/>
    <property type="molecule type" value="Genomic_DNA"/>
</dbReference>
<evidence type="ECO:0000313" key="1">
    <source>
        <dbReference type="EMBL" id="KJD45624.1"/>
    </source>
</evidence>
<dbReference type="Pfam" id="PF05973">
    <property type="entry name" value="Gp49"/>
    <property type="match status" value="1"/>
</dbReference>
<dbReference type="AlphaFoldDB" id="A0A0D7X2Z0"/>
<dbReference type="InterPro" id="IPR009241">
    <property type="entry name" value="HigB-like"/>
</dbReference>
<name>A0A0D7X2Z0_9BACL</name>
<comment type="caution">
    <text evidence="1">The sequence shown here is derived from an EMBL/GenBank/DDBJ whole genome shotgun (WGS) entry which is preliminary data.</text>
</comment>
<reference evidence="1 2" key="1">
    <citation type="submission" date="2014-11" db="EMBL/GenBank/DDBJ databases">
        <title>Draft Genome Sequences of Paenibacillus polymyxa NRRL B-30509 and Paenibacillus terrae NRRL B-30644, Strains from a Poultry Environment that Produce Tridecaptin A and Paenicidins.</title>
        <authorList>
            <person name="van Belkum M.J."/>
            <person name="Lohans C.T."/>
            <person name="Vederas J.C."/>
        </authorList>
    </citation>
    <scope>NUCLEOTIDE SEQUENCE [LARGE SCALE GENOMIC DNA]</scope>
    <source>
        <strain evidence="1 2">NRRL B-30644</strain>
    </source>
</reference>
<evidence type="ECO:0008006" key="3">
    <source>
        <dbReference type="Google" id="ProtNLM"/>
    </source>
</evidence>
<sequence>MAEIIFYYTVKGNSEVDDFLQLLDDKAVCGDMKAEKHLEDIDYTFQRVEDGMPHSRPLRGGLYELRPGRLRILYFRWQGKLVLLTVFQKSTQ</sequence>
<evidence type="ECO:0000313" key="2">
    <source>
        <dbReference type="Proteomes" id="UP000032534"/>
    </source>
</evidence>
<accession>A0A0D7X2Z0</accession>
<dbReference type="Proteomes" id="UP000032534">
    <property type="component" value="Unassembled WGS sequence"/>
</dbReference>
<proteinExistence type="predicted"/>
<dbReference type="OrthoDB" id="573082at2"/>
<protein>
    <recommendedName>
        <fullName evidence="3">Type II toxin-antitoxin system RelE/ParE family toxin</fullName>
    </recommendedName>
</protein>
<gene>
    <name evidence="1" type="ORF">QD47_10635</name>
</gene>
<keyword evidence="2" id="KW-1185">Reference proteome</keyword>